<dbReference type="RefSeq" id="WP_147057694.1">
    <property type="nucleotide sequence ID" value="NZ_BJYL01000024.1"/>
</dbReference>
<evidence type="ECO:0008006" key="3">
    <source>
        <dbReference type="Google" id="ProtNLM"/>
    </source>
</evidence>
<evidence type="ECO:0000313" key="2">
    <source>
        <dbReference type="Proteomes" id="UP000321901"/>
    </source>
</evidence>
<comment type="caution">
    <text evidence="1">The sequence shown here is derived from an EMBL/GenBank/DDBJ whole genome shotgun (WGS) entry which is preliminary data.</text>
</comment>
<dbReference type="OrthoDB" id="1908546at2"/>
<organism evidence="1 2">
    <name type="scientific">Sporosarcina luteola</name>
    <dbReference type="NCBI Taxonomy" id="582850"/>
    <lineage>
        <taxon>Bacteria</taxon>
        <taxon>Bacillati</taxon>
        <taxon>Bacillota</taxon>
        <taxon>Bacilli</taxon>
        <taxon>Bacillales</taxon>
        <taxon>Caryophanaceae</taxon>
        <taxon>Sporosarcina</taxon>
    </lineage>
</organism>
<dbReference type="EMBL" id="BJYL01000024">
    <property type="protein sequence ID" value="GEN83616.1"/>
    <property type="molecule type" value="Genomic_DNA"/>
</dbReference>
<dbReference type="AlphaFoldDB" id="A0A511Z835"/>
<sequence>MSKKIDGVVVNTQAVAKMFGVTDRRVRQFVEEGIIGRVGHGRFDVVDTVNKYITHLRMAQSQMDENDVTESLEYERYLHEKAKREKAEIELAHIKGMMHSAVEVEKVMNNMLASFRARMLSLPSKIAPTLADLEVADIEKIIEAQVHEALIELSNYEPSSFKEVAEEVEGDDQES</sequence>
<proteinExistence type="predicted"/>
<gene>
    <name evidence="1" type="ORF">SLU01_19280</name>
</gene>
<name>A0A511Z835_9BACL</name>
<protein>
    <recommendedName>
        <fullName evidence="3">Phage DNA packaging protein Nu1</fullName>
    </recommendedName>
</protein>
<keyword evidence="2" id="KW-1185">Reference proteome</keyword>
<dbReference type="Proteomes" id="UP000321901">
    <property type="component" value="Unassembled WGS sequence"/>
</dbReference>
<reference evidence="1 2" key="1">
    <citation type="submission" date="2019-07" db="EMBL/GenBank/DDBJ databases">
        <title>Whole genome shotgun sequence of Sporosarcina luteola NBRC 105378.</title>
        <authorList>
            <person name="Hosoyama A."/>
            <person name="Uohara A."/>
            <person name="Ohji S."/>
            <person name="Ichikawa N."/>
        </authorList>
    </citation>
    <scope>NUCLEOTIDE SEQUENCE [LARGE SCALE GENOMIC DNA]</scope>
    <source>
        <strain evidence="1 2">NBRC 105378</strain>
    </source>
</reference>
<evidence type="ECO:0000313" key="1">
    <source>
        <dbReference type="EMBL" id="GEN83616.1"/>
    </source>
</evidence>
<accession>A0A511Z835</accession>